<dbReference type="EMBL" id="CAJVRL010000035">
    <property type="protein sequence ID" value="CAG8950208.1"/>
    <property type="molecule type" value="Genomic_DNA"/>
</dbReference>
<proteinExistence type="predicted"/>
<accession>A0A9N9KNI5</accession>
<dbReference type="Proteomes" id="UP000696280">
    <property type="component" value="Unassembled WGS sequence"/>
</dbReference>
<evidence type="ECO:0000313" key="3">
    <source>
        <dbReference type="Proteomes" id="UP000696280"/>
    </source>
</evidence>
<organism evidence="2 3">
    <name type="scientific">Hymenoscyphus fraxineus</name>
    <dbReference type="NCBI Taxonomy" id="746836"/>
    <lineage>
        <taxon>Eukaryota</taxon>
        <taxon>Fungi</taxon>
        <taxon>Dikarya</taxon>
        <taxon>Ascomycota</taxon>
        <taxon>Pezizomycotina</taxon>
        <taxon>Leotiomycetes</taxon>
        <taxon>Helotiales</taxon>
        <taxon>Helotiaceae</taxon>
        <taxon>Hymenoscyphus</taxon>
    </lineage>
</organism>
<sequence length="162" mass="17603">MLLQGSTPTPLRAIAVQTPRHMESSSQDLELRPASGFTDSQLRELESIIANAVTQAVTTALWFQNPAPTPGQTDEPTYEAVFTAPTHQAVSTALYTKDPTPTPEPADKSASAPAHVQQRVLVTSLGYYNSRLDGKGDIVKWRDVWSRDVALWKGQDSVEGIG</sequence>
<keyword evidence="3" id="KW-1185">Reference proteome</keyword>
<feature type="region of interest" description="Disordered" evidence="1">
    <location>
        <begin position="95"/>
        <end position="115"/>
    </location>
</feature>
<dbReference type="AlphaFoldDB" id="A0A9N9KNI5"/>
<gene>
    <name evidence="2" type="ORF">HYFRA_00008445</name>
</gene>
<protein>
    <submittedName>
        <fullName evidence="2">Uncharacterized protein</fullName>
    </submittedName>
</protein>
<reference evidence="2" key="1">
    <citation type="submission" date="2021-07" db="EMBL/GenBank/DDBJ databases">
        <authorList>
            <person name="Durling M."/>
        </authorList>
    </citation>
    <scope>NUCLEOTIDE SEQUENCE</scope>
</reference>
<name>A0A9N9KNI5_9HELO</name>
<evidence type="ECO:0000256" key="1">
    <source>
        <dbReference type="SAM" id="MobiDB-lite"/>
    </source>
</evidence>
<comment type="caution">
    <text evidence="2">The sequence shown here is derived from an EMBL/GenBank/DDBJ whole genome shotgun (WGS) entry which is preliminary data.</text>
</comment>
<evidence type="ECO:0000313" key="2">
    <source>
        <dbReference type="EMBL" id="CAG8950208.1"/>
    </source>
</evidence>